<proteinExistence type="predicted"/>
<accession>A0A2P2NLA2</accession>
<evidence type="ECO:0000256" key="1">
    <source>
        <dbReference type="SAM" id="MobiDB-lite"/>
    </source>
</evidence>
<sequence length="21" mass="2507">MCQFRASHFKISRVNNNKTPK</sequence>
<dbReference type="EMBL" id="GGEC01062696">
    <property type="protein sequence ID" value="MBX43180.1"/>
    <property type="molecule type" value="Transcribed_RNA"/>
</dbReference>
<dbReference type="AlphaFoldDB" id="A0A2P2NLA2"/>
<reference evidence="2" key="1">
    <citation type="submission" date="2018-02" db="EMBL/GenBank/DDBJ databases">
        <title>Rhizophora mucronata_Transcriptome.</title>
        <authorList>
            <person name="Meera S.P."/>
            <person name="Sreeshan A."/>
            <person name="Augustine A."/>
        </authorList>
    </citation>
    <scope>NUCLEOTIDE SEQUENCE</scope>
    <source>
        <tissue evidence="2">Leaf</tissue>
    </source>
</reference>
<organism evidence="2">
    <name type="scientific">Rhizophora mucronata</name>
    <name type="common">Asiatic mangrove</name>
    <dbReference type="NCBI Taxonomy" id="61149"/>
    <lineage>
        <taxon>Eukaryota</taxon>
        <taxon>Viridiplantae</taxon>
        <taxon>Streptophyta</taxon>
        <taxon>Embryophyta</taxon>
        <taxon>Tracheophyta</taxon>
        <taxon>Spermatophyta</taxon>
        <taxon>Magnoliopsida</taxon>
        <taxon>eudicotyledons</taxon>
        <taxon>Gunneridae</taxon>
        <taxon>Pentapetalae</taxon>
        <taxon>rosids</taxon>
        <taxon>fabids</taxon>
        <taxon>Malpighiales</taxon>
        <taxon>Rhizophoraceae</taxon>
        <taxon>Rhizophora</taxon>
    </lineage>
</organism>
<protein>
    <submittedName>
        <fullName evidence="2">Uncharacterized protein</fullName>
    </submittedName>
</protein>
<feature type="region of interest" description="Disordered" evidence="1">
    <location>
        <begin position="1"/>
        <end position="21"/>
    </location>
</feature>
<evidence type="ECO:0000313" key="2">
    <source>
        <dbReference type="EMBL" id="MBX43180.1"/>
    </source>
</evidence>
<name>A0A2P2NLA2_RHIMU</name>